<keyword evidence="2 10" id="KW-0813">Transport</keyword>
<dbReference type="AlphaFoldDB" id="A0ABD5W7J5"/>
<keyword evidence="13" id="KW-1185">Reference proteome</keyword>
<evidence type="ECO:0000313" key="12">
    <source>
        <dbReference type="EMBL" id="MFC7060116.1"/>
    </source>
</evidence>
<dbReference type="PROSITE" id="PS50928">
    <property type="entry name" value="ABC_TM1"/>
    <property type="match status" value="1"/>
</dbReference>
<evidence type="ECO:0000256" key="7">
    <source>
        <dbReference type="ARBA" id="ARBA00023065"/>
    </source>
</evidence>
<feature type="transmembrane region" description="Helical" evidence="10">
    <location>
        <begin position="277"/>
        <end position="296"/>
    </location>
</feature>
<evidence type="ECO:0000256" key="8">
    <source>
        <dbReference type="ARBA" id="ARBA00023136"/>
    </source>
</evidence>
<dbReference type="RefSeq" id="WP_267164311.1">
    <property type="nucleotide sequence ID" value="NZ_CP112973.1"/>
</dbReference>
<feature type="transmembrane region" description="Helical" evidence="10">
    <location>
        <begin position="105"/>
        <end position="126"/>
    </location>
</feature>
<evidence type="ECO:0000313" key="13">
    <source>
        <dbReference type="Proteomes" id="UP001596445"/>
    </source>
</evidence>
<protein>
    <submittedName>
        <fullName evidence="12">Nickel ABC transporter permease</fullName>
    </submittedName>
</protein>
<dbReference type="GeneID" id="76632068"/>
<evidence type="ECO:0000256" key="6">
    <source>
        <dbReference type="ARBA" id="ARBA00022989"/>
    </source>
</evidence>
<sequence>MRTYVLKRLGSSLLVMWGASLAAYAMIFAAPGDPAETILREQLAGQPTEQQVAQFRAEHGLDEPFPIQYLDWIGGAIQGDLGQSYYHERTVTDLLVSNLPATIELTGAALLLSLVVSIPAGIISAVHRDTGLDYLSQAGALLGISMPNFWLGYLLIIVVALPLRAVPTSGAGSHAHLLLPAITLGTGLTAVTTRLLRASLLETLQESYIRTARSKGLRERVVLYRHALRSALIPVVTVVGVQLAALLNGAVVVEVVFGRPGLGRLLVDAIFARDYPVVQGTVLLLAVVFVLTNTLVDLSYRYLDPRIDLEYTS</sequence>
<dbReference type="InterPro" id="IPR045621">
    <property type="entry name" value="BPD_transp_1_N"/>
</dbReference>
<evidence type="ECO:0000256" key="1">
    <source>
        <dbReference type="ARBA" id="ARBA00004651"/>
    </source>
</evidence>
<evidence type="ECO:0000256" key="3">
    <source>
        <dbReference type="ARBA" id="ARBA00022475"/>
    </source>
</evidence>
<dbReference type="Gene3D" id="1.10.3720.10">
    <property type="entry name" value="MetI-like"/>
    <property type="match status" value="1"/>
</dbReference>
<dbReference type="NCBIfam" id="NF045470">
    <property type="entry name" value="Opp2B"/>
    <property type="match status" value="1"/>
</dbReference>
<comment type="caution">
    <text evidence="12">The sequence shown here is derived from an EMBL/GenBank/DDBJ whole genome shotgun (WGS) entry which is preliminary data.</text>
</comment>
<dbReference type="InterPro" id="IPR000515">
    <property type="entry name" value="MetI-like"/>
</dbReference>
<dbReference type="InterPro" id="IPR035906">
    <property type="entry name" value="MetI-like_sf"/>
</dbReference>
<dbReference type="GO" id="GO:0005886">
    <property type="term" value="C:plasma membrane"/>
    <property type="evidence" value="ECO:0007669"/>
    <property type="project" value="UniProtKB-SubCell"/>
</dbReference>
<dbReference type="InterPro" id="IPR050045">
    <property type="entry name" value="Opp2B"/>
</dbReference>
<accession>A0ABD5W7J5</accession>
<dbReference type="EMBL" id="JBHSZI010000006">
    <property type="protein sequence ID" value="MFC7060116.1"/>
    <property type="molecule type" value="Genomic_DNA"/>
</dbReference>
<evidence type="ECO:0000256" key="5">
    <source>
        <dbReference type="ARBA" id="ARBA00022692"/>
    </source>
</evidence>
<dbReference type="PANTHER" id="PTHR43163">
    <property type="entry name" value="DIPEPTIDE TRANSPORT SYSTEM PERMEASE PROTEIN DPPB-RELATED"/>
    <property type="match status" value="1"/>
</dbReference>
<evidence type="ECO:0000256" key="4">
    <source>
        <dbReference type="ARBA" id="ARBA00022596"/>
    </source>
</evidence>
<proteinExistence type="inferred from homology"/>
<keyword evidence="8 10" id="KW-0472">Membrane</keyword>
<dbReference type="GO" id="GO:0006811">
    <property type="term" value="P:monoatomic ion transport"/>
    <property type="evidence" value="ECO:0007669"/>
    <property type="project" value="UniProtKB-KW"/>
</dbReference>
<feature type="domain" description="ABC transmembrane type-1" evidence="11">
    <location>
        <begin position="99"/>
        <end position="296"/>
    </location>
</feature>
<keyword evidence="6 10" id="KW-1133">Transmembrane helix</keyword>
<feature type="transmembrane region" description="Helical" evidence="10">
    <location>
        <begin position="12"/>
        <end position="30"/>
    </location>
</feature>
<keyword evidence="4" id="KW-0533">Nickel</keyword>
<evidence type="ECO:0000256" key="10">
    <source>
        <dbReference type="RuleBase" id="RU363032"/>
    </source>
</evidence>
<reference evidence="12 13" key="1">
    <citation type="journal article" date="2019" name="Int. J. Syst. Evol. Microbiol.">
        <title>The Global Catalogue of Microorganisms (GCM) 10K type strain sequencing project: providing services to taxonomists for standard genome sequencing and annotation.</title>
        <authorList>
            <consortium name="The Broad Institute Genomics Platform"/>
            <consortium name="The Broad Institute Genome Sequencing Center for Infectious Disease"/>
            <person name="Wu L."/>
            <person name="Ma J."/>
        </authorList>
    </citation>
    <scope>NUCLEOTIDE SEQUENCE [LARGE SCALE GENOMIC DNA]</scope>
    <source>
        <strain evidence="12 13">JCM 30072</strain>
    </source>
</reference>
<comment type="similarity">
    <text evidence="9">Belongs to the binding-protein-dependent transport system permease family. OppBC subfamily.</text>
</comment>
<feature type="transmembrane region" description="Helical" evidence="10">
    <location>
        <begin position="231"/>
        <end position="257"/>
    </location>
</feature>
<comment type="subcellular location">
    <subcellularLocation>
        <location evidence="1 10">Cell membrane</location>
        <topology evidence="1 10">Multi-pass membrane protein</topology>
    </subcellularLocation>
</comment>
<dbReference type="Proteomes" id="UP001596445">
    <property type="component" value="Unassembled WGS sequence"/>
</dbReference>
<gene>
    <name evidence="12" type="primary">nikB</name>
    <name evidence="12" type="ORF">ACFQQG_20310</name>
</gene>
<name>A0ABD5W7J5_9EURY</name>
<evidence type="ECO:0000259" key="11">
    <source>
        <dbReference type="PROSITE" id="PS50928"/>
    </source>
</evidence>
<keyword evidence="5 10" id="KW-0812">Transmembrane</keyword>
<evidence type="ECO:0000256" key="9">
    <source>
        <dbReference type="ARBA" id="ARBA00024202"/>
    </source>
</evidence>
<dbReference type="CDD" id="cd06261">
    <property type="entry name" value="TM_PBP2"/>
    <property type="match status" value="1"/>
</dbReference>
<feature type="transmembrane region" description="Helical" evidence="10">
    <location>
        <begin position="175"/>
        <end position="196"/>
    </location>
</feature>
<organism evidence="12 13">
    <name type="scientific">Halovenus salina</name>
    <dbReference type="NCBI Taxonomy" id="1510225"/>
    <lineage>
        <taxon>Archaea</taxon>
        <taxon>Methanobacteriati</taxon>
        <taxon>Methanobacteriota</taxon>
        <taxon>Stenosarchaea group</taxon>
        <taxon>Halobacteria</taxon>
        <taxon>Halobacteriales</taxon>
        <taxon>Haloarculaceae</taxon>
        <taxon>Halovenus</taxon>
    </lineage>
</organism>
<keyword evidence="7" id="KW-0406">Ion transport</keyword>
<feature type="transmembrane region" description="Helical" evidence="10">
    <location>
        <begin position="138"/>
        <end position="163"/>
    </location>
</feature>
<dbReference type="PANTHER" id="PTHR43163:SF6">
    <property type="entry name" value="DIPEPTIDE TRANSPORT SYSTEM PERMEASE PROTEIN DPPB-RELATED"/>
    <property type="match status" value="1"/>
</dbReference>
<dbReference type="Pfam" id="PF00528">
    <property type="entry name" value="BPD_transp_1"/>
    <property type="match status" value="1"/>
</dbReference>
<dbReference type="Pfam" id="PF19300">
    <property type="entry name" value="BPD_transp_1_N"/>
    <property type="match status" value="1"/>
</dbReference>
<evidence type="ECO:0000256" key="2">
    <source>
        <dbReference type="ARBA" id="ARBA00022448"/>
    </source>
</evidence>
<keyword evidence="3" id="KW-1003">Cell membrane</keyword>
<dbReference type="SUPFAM" id="SSF161098">
    <property type="entry name" value="MetI-like"/>
    <property type="match status" value="1"/>
</dbReference>